<dbReference type="InterPro" id="IPR020599">
    <property type="entry name" value="Transl_elong_fac_P/YeiP"/>
</dbReference>
<evidence type="ECO:0000313" key="9">
    <source>
        <dbReference type="EMBL" id="KKR12766.1"/>
    </source>
</evidence>
<dbReference type="FunFam" id="2.30.30.30:FF:000003">
    <property type="entry name" value="Elongation factor P"/>
    <property type="match status" value="1"/>
</dbReference>
<evidence type="ECO:0000256" key="5">
    <source>
        <dbReference type="ARBA" id="ARBA00022768"/>
    </source>
</evidence>
<dbReference type="InterPro" id="IPR012340">
    <property type="entry name" value="NA-bd_OB-fold"/>
</dbReference>
<accession>A0A0G0NIX4</accession>
<evidence type="ECO:0000256" key="7">
    <source>
        <dbReference type="HAMAP-Rule" id="MF_00141"/>
    </source>
</evidence>
<dbReference type="Pfam" id="PF09285">
    <property type="entry name" value="Elong-fact-P_C"/>
    <property type="match status" value="1"/>
</dbReference>
<dbReference type="Proteomes" id="UP000034665">
    <property type="component" value="Unassembled WGS sequence"/>
</dbReference>
<dbReference type="InterPro" id="IPR008991">
    <property type="entry name" value="Translation_prot_SH3-like_sf"/>
</dbReference>
<evidence type="ECO:0000256" key="3">
    <source>
        <dbReference type="ARBA" id="ARBA00009479"/>
    </source>
</evidence>
<dbReference type="InterPro" id="IPR011768">
    <property type="entry name" value="Transl_elongation_fac_P"/>
</dbReference>
<dbReference type="Gene3D" id="2.40.50.140">
    <property type="entry name" value="Nucleic acid-binding proteins"/>
    <property type="match status" value="2"/>
</dbReference>
<dbReference type="PIRSF" id="PIRSF005901">
    <property type="entry name" value="EF-P"/>
    <property type="match status" value="1"/>
</dbReference>
<sequence length="190" mass="21163">MLDINDLEKGSSIIMDGDPFTVLEISHQHVGRGGSSIQTKLKNLRTGQVLSRNFKPADEFEEAEVEELKAKYLYVAKGEYWFSELANPGKRFSLTEETIGDQKDFLKPEMELVALIFSEKIFAVRLPIKIEYLVVEAPPAIKGNTAQGGTKVVVIESGAKVNVPMFIGENDIIRVNTQTGEYAERVEKGK</sequence>
<comment type="similarity">
    <text evidence="3 7">Belongs to the elongation factor P family.</text>
</comment>
<feature type="domain" description="Elongation factor P C-terminal" evidence="8">
    <location>
        <begin position="130"/>
        <end position="185"/>
    </location>
</feature>
<dbReference type="SUPFAM" id="SSF50104">
    <property type="entry name" value="Translation proteins SH3-like domain"/>
    <property type="match status" value="1"/>
</dbReference>
<keyword evidence="6 7" id="KW-0648">Protein biosynthesis</keyword>
<dbReference type="InterPro" id="IPR013185">
    <property type="entry name" value="Transl_elong_KOW-like"/>
</dbReference>
<dbReference type="AlphaFoldDB" id="A0A0G0NIX4"/>
<dbReference type="GO" id="GO:0005829">
    <property type="term" value="C:cytosol"/>
    <property type="evidence" value="ECO:0007669"/>
    <property type="project" value="UniProtKB-ARBA"/>
</dbReference>
<gene>
    <name evidence="7" type="primary">efp</name>
    <name evidence="9" type="ORF">UT41_C0001G0310</name>
</gene>
<evidence type="ECO:0000256" key="6">
    <source>
        <dbReference type="ARBA" id="ARBA00022917"/>
    </source>
</evidence>
<dbReference type="SMART" id="SM00841">
    <property type="entry name" value="Elong-fact-P_C"/>
    <property type="match status" value="1"/>
</dbReference>
<evidence type="ECO:0000256" key="4">
    <source>
        <dbReference type="ARBA" id="ARBA00022490"/>
    </source>
</evidence>
<dbReference type="SUPFAM" id="SSF50249">
    <property type="entry name" value="Nucleic acid-binding proteins"/>
    <property type="match status" value="1"/>
</dbReference>
<dbReference type="PANTHER" id="PTHR30053:SF12">
    <property type="entry name" value="ELONGATION FACTOR P (EF-P) FAMILY PROTEIN"/>
    <property type="match status" value="1"/>
</dbReference>
<protein>
    <recommendedName>
        <fullName evidence="7">Elongation factor P</fullName>
        <shortName evidence="7">EF-P</shortName>
    </recommendedName>
</protein>
<comment type="pathway">
    <text evidence="2 7">Protein biosynthesis; polypeptide chain elongation.</text>
</comment>
<reference evidence="9 10" key="1">
    <citation type="journal article" date="2015" name="Nature">
        <title>rRNA introns, odd ribosomes, and small enigmatic genomes across a large radiation of phyla.</title>
        <authorList>
            <person name="Brown C.T."/>
            <person name="Hug L.A."/>
            <person name="Thomas B.C."/>
            <person name="Sharon I."/>
            <person name="Castelle C.J."/>
            <person name="Singh A."/>
            <person name="Wilkins M.J."/>
            <person name="Williams K.H."/>
            <person name="Banfield J.F."/>
        </authorList>
    </citation>
    <scope>NUCLEOTIDE SEQUENCE [LARGE SCALE GENOMIC DNA]</scope>
</reference>
<keyword evidence="4 7" id="KW-0963">Cytoplasm</keyword>
<dbReference type="FunFam" id="2.40.50.140:FF:000004">
    <property type="entry name" value="Elongation factor P"/>
    <property type="match status" value="1"/>
</dbReference>
<dbReference type="UniPathway" id="UPA00345"/>
<dbReference type="NCBIfam" id="NF001810">
    <property type="entry name" value="PRK00529.1"/>
    <property type="match status" value="1"/>
</dbReference>
<comment type="subcellular location">
    <subcellularLocation>
        <location evidence="1 7">Cytoplasm</location>
    </subcellularLocation>
</comment>
<dbReference type="PANTHER" id="PTHR30053">
    <property type="entry name" value="ELONGATION FACTOR P"/>
    <property type="match status" value="1"/>
</dbReference>
<dbReference type="InterPro" id="IPR015365">
    <property type="entry name" value="Elong-fact-P_C"/>
</dbReference>
<comment type="caution">
    <text evidence="9">The sequence shown here is derived from an EMBL/GenBank/DDBJ whole genome shotgun (WGS) entry which is preliminary data.</text>
</comment>
<dbReference type="GO" id="GO:0003746">
    <property type="term" value="F:translation elongation factor activity"/>
    <property type="evidence" value="ECO:0007669"/>
    <property type="project" value="UniProtKB-UniRule"/>
</dbReference>
<evidence type="ECO:0000256" key="1">
    <source>
        <dbReference type="ARBA" id="ARBA00004496"/>
    </source>
</evidence>
<dbReference type="Gene3D" id="2.30.30.30">
    <property type="match status" value="1"/>
</dbReference>
<comment type="function">
    <text evidence="7">Involved in peptide bond synthesis. Stimulates efficient translation and peptide-bond synthesis on native or reconstituted 70S ribosomes in vitro. Probably functions indirectly by altering the affinity of the ribosome for aminoacyl-tRNA, thus increasing their reactivity as acceptors for peptidyl transferase.</text>
</comment>
<dbReference type="GO" id="GO:0043043">
    <property type="term" value="P:peptide biosynthetic process"/>
    <property type="evidence" value="ECO:0007669"/>
    <property type="project" value="InterPro"/>
</dbReference>
<dbReference type="HAMAP" id="MF_00141">
    <property type="entry name" value="EF_P"/>
    <property type="match status" value="1"/>
</dbReference>
<dbReference type="Pfam" id="PF08207">
    <property type="entry name" value="EFP_N"/>
    <property type="match status" value="1"/>
</dbReference>
<proteinExistence type="inferred from homology"/>
<evidence type="ECO:0000259" key="8">
    <source>
        <dbReference type="SMART" id="SM00841"/>
    </source>
</evidence>
<dbReference type="EMBL" id="LBWR01000001">
    <property type="protein sequence ID" value="KKR12766.1"/>
    <property type="molecule type" value="Genomic_DNA"/>
</dbReference>
<name>A0A0G0NIX4_9BACT</name>
<evidence type="ECO:0000256" key="2">
    <source>
        <dbReference type="ARBA" id="ARBA00004815"/>
    </source>
</evidence>
<dbReference type="STRING" id="1619013.UT41_C0001G0310"/>
<organism evidence="9 10">
    <name type="scientific">Candidatus Wolfebacteria bacterium GW2011_GWC2_39_22</name>
    <dbReference type="NCBI Taxonomy" id="1619013"/>
    <lineage>
        <taxon>Bacteria</taxon>
        <taxon>Candidatus Wolfeibacteriota</taxon>
    </lineage>
</organism>
<dbReference type="InterPro" id="IPR014722">
    <property type="entry name" value="Rib_uL2_dom2"/>
</dbReference>
<keyword evidence="5 7" id="KW-0251">Elongation factor</keyword>
<evidence type="ECO:0000313" key="10">
    <source>
        <dbReference type="Proteomes" id="UP000034665"/>
    </source>
</evidence>